<dbReference type="Gene3D" id="3.30.1520.10">
    <property type="entry name" value="Phox-like domain"/>
    <property type="match status" value="1"/>
</dbReference>
<dbReference type="InterPro" id="IPR036871">
    <property type="entry name" value="PX_dom_sf"/>
</dbReference>
<protein>
    <recommendedName>
        <fullName evidence="2">PX domain-containing protein</fullName>
    </recommendedName>
</protein>
<comment type="caution">
    <text evidence="3">The sequence shown here is derived from an EMBL/GenBank/DDBJ whole genome shotgun (WGS) entry which is preliminary data.</text>
</comment>
<sequence>MLRQSEPTSSTLHLVASDMTSIMEQLDTKDLYVGDGEFDTTDAGDRLPFPAIYKTVGFKEPNAMVFLSSPITAKILEVERYTANPDRFNSSKQRSVNKSMPALYKIELKHGEFTWQVKKKEKHFLELHRDLRAYKALRRLHLPSRSATVRRKTMPKMEKAPIPDLPREEEKDRTGGDRVSSRKKQLEDYLNNLLKMPMYRSYHAT</sequence>
<dbReference type="SMART" id="SM00312">
    <property type="entry name" value="PX"/>
    <property type="match status" value="1"/>
</dbReference>
<reference evidence="3 4" key="1">
    <citation type="submission" date="2021-06" db="EMBL/GenBank/DDBJ databases">
        <authorList>
            <person name="Palmer J.M."/>
        </authorList>
    </citation>
    <scope>NUCLEOTIDE SEQUENCE [LARGE SCALE GENOMIC DNA]</scope>
    <source>
        <strain evidence="4">if_2019</strain>
        <tissue evidence="3">Muscle</tissue>
    </source>
</reference>
<name>A0ABV0UH64_9TELE</name>
<dbReference type="SUPFAM" id="SSF64268">
    <property type="entry name" value="PX domain"/>
    <property type="match status" value="1"/>
</dbReference>
<feature type="compositionally biased region" description="Basic residues" evidence="1">
    <location>
        <begin position="145"/>
        <end position="154"/>
    </location>
</feature>
<evidence type="ECO:0000313" key="4">
    <source>
        <dbReference type="Proteomes" id="UP001482620"/>
    </source>
</evidence>
<evidence type="ECO:0000256" key="1">
    <source>
        <dbReference type="SAM" id="MobiDB-lite"/>
    </source>
</evidence>
<dbReference type="InterPro" id="IPR001683">
    <property type="entry name" value="PX_dom"/>
</dbReference>
<evidence type="ECO:0000313" key="3">
    <source>
        <dbReference type="EMBL" id="MEQ2243561.1"/>
    </source>
</evidence>
<organism evidence="3 4">
    <name type="scientific">Ilyodon furcidens</name>
    <name type="common">goldbreast splitfin</name>
    <dbReference type="NCBI Taxonomy" id="33524"/>
    <lineage>
        <taxon>Eukaryota</taxon>
        <taxon>Metazoa</taxon>
        <taxon>Chordata</taxon>
        <taxon>Craniata</taxon>
        <taxon>Vertebrata</taxon>
        <taxon>Euteleostomi</taxon>
        <taxon>Actinopterygii</taxon>
        <taxon>Neopterygii</taxon>
        <taxon>Teleostei</taxon>
        <taxon>Neoteleostei</taxon>
        <taxon>Acanthomorphata</taxon>
        <taxon>Ovalentaria</taxon>
        <taxon>Atherinomorphae</taxon>
        <taxon>Cyprinodontiformes</taxon>
        <taxon>Goodeidae</taxon>
        <taxon>Ilyodon</taxon>
    </lineage>
</organism>
<dbReference type="PROSITE" id="PS50195">
    <property type="entry name" value="PX"/>
    <property type="match status" value="1"/>
</dbReference>
<dbReference type="Proteomes" id="UP001482620">
    <property type="component" value="Unassembled WGS sequence"/>
</dbReference>
<proteinExistence type="predicted"/>
<keyword evidence="4" id="KW-1185">Reference proteome</keyword>
<evidence type="ECO:0000259" key="2">
    <source>
        <dbReference type="PROSITE" id="PS50195"/>
    </source>
</evidence>
<feature type="region of interest" description="Disordered" evidence="1">
    <location>
        <begin position="145"/>
        <end position="184"/>
    </location>
</feature>
<feature type="compositionally biased region" description="Basic and acidic residues" evidence="1">
    <location>
        <begin position="155"/>
        <end position="184"/>
    </location>
</feature>
<dbReference type="EMBL" id="JAHRIQ010070057">
    <property type="protein sequence ID" value="MEQ2243561.1"/>
    <property type="molecule type" value="Genomic_DNA"/>
</dbReference>
<gene>
    <name evidence="3" type="ORF">ILYODFUR_008187</name>
</gene>
<dbReference type="Pfam" id="PF00787">
    <property type="entry name" value="PX"/>
    <property type="match status" value="1"/>
</dbReference>
<feature type="non-terminal residue" evidence="3">
    <location>
        <position position="205"/>
    </location>
</feature>
<accession>A0ABV0UH64</accession>
<feature type="domain" description="PX" evidence="2">
    <location>
        <begin position="82"/>
        <end position="205"/>
    </location>
</feature>